<keyword evidence="1 4" id="KW-0560">Oxidoreductase</keyword>
<evidence type="ECO:0000313" key="5">
    <source>
        <dbReference type="EMBL" id="RGL97864.1"/>
    </source>
</evidence>
<sequence length="382" mass="42788">MEQIKVGIIGAGFIGKQHIEAVRRIPGLTVLALCDTNEKAGREIAQNLGIPEFYSDYREMMKNPELVSIHNCTPTNMHFEINRAALEAGKHIYCEKPLTMTVEEATELIRLAKEKHVCTGVNFNYRNNVMVHEMKDRVGRQAIGKAFMVYGEYLQDWLLFDTDYDWRMNPETGGESRAVADIGSHCFDTAQYVLGRRIKSVYANLIHLYPVRKKTEEAAGTFEKPGRNGRQYTEIAVPSEDAAFVMAEFEDGIQGLFLISQVSAGKKNGLALTVNGTVASLTWQQERADHLFIGERENGNEDLYASVQNVGSYAAPWIALPAGHSVGWADAFCNGITSFYGHIKKPEQPFVHAGFEEGRQIMRVVDACIRSNAENRWVTIES</sequence>
<reference evidence="4 6" key="1">
    <citation type="submission" date="2015-09" db="EMBL/GenBank/DDBJ databases">
        <authorList>
            <consortium name="Pathogen Informatics"/>
        </authorList>
    </citation>
    <scope>NUCLEOTIDE SEQUENCE [LARGE SCALE GENOMIC DNA]</scope>
    <source>
        <strain evidence="4 6">2789STDY5608850</strain>
    </source>
</reference>
<proteinExistence type="predicted"/>
<dbReference type="GO" id="GO:0033712">
    <property type="term" value="F:1,5-anhydro-D-fructose reductase (1,5-anhydro-D-mannitol-forming) activity"/>
    <property type="evidence" value="ECO:0007669"/>
    <property type="project" value="UniProtKB-EC"/>
</dbReference>
<feature type="domain" description="GFO/IDH/MocA-like oxidoreductase" evidence="3">
    <location>
        <begin position="132"/>
        <end position="281"/>
    </location>
</feature>
<dbReference type="SUPFAM" id="SSF55347">
    <property type="entry name" value="Glyceraldehyde-3-phosphate dehydrogenase-like, C-terminal domain"/>
    <property type="match status" value="1"/>
</dbReference>
<dbReference type="InterPro" id="IPR036291">
    <property type="entry name" value="NAD(P)-bd_dom_sf"/>
</dbReference>
<dbReference type="RefSeq" id="WP_055652647.1">
    <property type="nucleotide sequence ID" value="NZ_CABIXC010000001.1"/>
</dbReference>
<evidence type="ECO:0000313" key="7">
    <source>
        <dbReference type="Proteomes" id="UP000261257"/>
    </source>
</evidence>
<evidence type="ECO:0000259" key="2">
    <source>
        <dbReference type="Pfam" id="PF01408"/>
    </source>
</evidence>
<dbReference type="InterPro" id="IPR055170">
    <property type="entry name" value="GFO_IDH_MocA-like_dom"/>
</dbReference>
<dbReference type="Pfam" id="PF22725">
    <property type="entry name" value="GFO_IDH_MocA_C3"/>
    <property type="match status" value="1"/>
</dbReference>
<organism evidence="4 6">
    <name type="scientific">Hungatella hathewayi</name>
    <dbReference type="NCBI Taxonomy" id="154046"/>
    <lineage>
        <taxon>Bacteria</taxon>
        <taxon>Bacillati</taxon>
        <taxon>Bacillota</taxon>
        <taxon>Clostridia</taxon>
        <taxon>Lachnospirales</taxon>
        <taxon>Lachnospiraceae</taxon>
        <taxon>Hungatella</taxon>
    </lineage>
</organism>
<evidence type="ECO:0000256" key="1">
    <source>
        <dbReference type="ARBA" id="ARBA00023002"/>
    </source>
</evidence>
<dbReference type="Gene3D" id="3.40.50.720">
    <property type="entry name" value="NAD(P)-binding Rossmann-like Domain"/>
    <property type="match status" value="1"/>
</dbReference>
<dbReference type="PANTHER" id="PTHR43818:SF11">
    <property type="entry name" value="BCDNA.GH03377"/>
    <property type="match status" value="1"/>
</dbReference>
<dbReference type="PANTHER" id="PTHR43818">
    <property type="entry name" value="BCDNA.GH03377"/>
    <property type="match status" value="1"/>
</dbReference>
<dbReference type="AlphaFoldDB" id="A0A173X0I2"/>
<evidence type="ECO:0000259" key="3">
    <source>
        <dbReference type="Pfam" id="PF22725"/>
    </source>
</evidence>
<accession>A0A173X0I2</accession>
<evidence type="ECO:0000313" key="4">
    <source>
        <dbReference type="EMBL" id="CUN44317.1"/>
    </source>
</evidence>
<dbReference type="SUPFAM" id="SSF51735">
    <property type="entry name" value="NAD(P)-binding Rossmann-fold domains"/>
    <property type="match status" value="1"/>
</dbReference>
<dbReference type="Pfam" id="PF01408">
    <property type="entry name" value="GFO_IDH_MocA"/>
    <property type="match status" value="1"/>
</dbReference>
<reference evidence="5 7" key="2">
    <citation type="submission" date="2018-08" db="EMBL/GenBank/DDBJ databases">
        <title>A genome reference for cultivated species of the human gut microbiota.</title>
        <authorList>
            <person name="Zou Y."/>
            <person name="Xue W."/>
            <person name="Luo G."/>
        </authorList>
    </citation>
    <scope>NUCLEOTIDE SEQUENCE [LARGE SCALE GENOMIC DNA]</scope>
    <source>
        <strain evidence="5 7">TF05-11AC</strain>
    </source>
</reference>
<gene>
    <name evidence="4" type="primary">afr_1</name>
    <name evidence="5" type="ORF">DXC39_24805</name>
    <name evidence="4" type="ORF">ERS852407_00200</name>
</gene>
<dbReference type="Proteomes" id="UP000095651">
    <property type="component" value="Unassembled WGS sequence"/>
</dbReference>
<dbReference type="Gene3D" id="3.30.360.10">
    <property type="entry name" value="Dihydrodipicolinate Reductase, domain 2"/>
    <property type="match status" value="1"/>
</dbReference>
<dbReference type="EMBL" id="CYZE01000001">
    <property type="protein sequence ID" value="CUN44317.1"/>
    <property type="molecule type" value="Genomic_DNA"/>
</dbReference>
<name>A0A173X0I2_9FIRM</name>
<protein>
    <submittedName>
        <fullName evidence="5">Gfo/Idh/MocA family oxidoreductase</fullName>
    </submittedName>
    <submittedName>
        <fullName evidence="4">Oxidoreductase domain-containing protein</fullName>
        <ecNumber evidence="4">1.1.1.292</ecNumber>
    </submittedName>
</protein>
<dbReference type="InterPro" id="IPR000683">
    <property type="entry name" value="Gfo/Idh/MocA-like_OxRdtase_N"/>
</dbReference>
<dbReference type="InterPro" id="IPR050463">
    <property type="entry name" value="Gfo/Idh/MocA_oxidrdct_glycsds"/>
</dbReference>
<feature type="domain" description="Gfo/Idh/MocA-like oxidoreductase N-terminal" evidence="2">
    <location>
        <begin position="4"/>
        <end position="123"/>
    </location>
</feature>
<dbReference type="Proteomes" id="UP000261257">
    <property type="component" value="Unassembled WGS sequence"/>
</dbReference>
<dbReference type="GO" id="GO:0000166">
    <property type="term" value="F:nucleotide binding"/>
    <property type="evidence" value="ECO:0007669"/>
    <property type="project" value="InterPro"/>
</dbReference>
<evidence type="ECO:0000313" key="6">
    <source>
        <dbReference type="Proteomes" id="UP000095651"/>
    </source>
</evidence>
<dbReference type="EMBL" id="QSSQ01000035">
    <property type="protein sequence ID" value="RGL97864.1"/>
    <property type="molecule type" value="Genomic_DNA"/>
</dbReference>
<dbReference type="EC" id="1.1.1.292" evidence="4"/>